<feature type="region of interest" description="Disordered" evidence="5">
    <location>
        <begin position="119"/>
        <end position="140"/>
    </location>
</feature>
<protein>
    <recommendedName>
        <fullName evidence="6">BED-type domain-containing protein</fullName>
    </recommendedName>
</protein>
<dbReference type="GO" id="GO:0008270">
    <property type="term" value="F:zinc ion binding"/>
    <property type="evidence" value="ECO:0007669"/>
    <property type="project" value="UniProtKB-KW"/>
</dbReference>
<keyword evidence="3" id="KW-0862">Zinc</keyword>
<dbReference type="PROSITE" id="PS50808">
    <property type="entry name" value="ZF_BED"/>
    <property type="match status" value="1"/>
</dbReference>
<reference evidence="7 8" key="1">
    <citation type="journal article" date="2015" name="Genome Biol.">
        <title>Comparative genomics of Steinernema reveals deeply conserved gene regulatory networks.</title>
        <authorList>
            <person name="Dillman A.R."/>
            <person name="Macchietto M."/>
            <person name="Porter C.F."/>
            <person name="Rogers A."/>
            <person name="Williams B."/>
            <person name="Antoshechkin I."/>
            <person name="Lee M.M."/>
            <person name="Goodwin Z."/>
            <person name="Lu X."/>
            <person name="Lewis E.E."/>
            <person name="Goodrich-Blair H."/>
            <person name="Stock S.P."/>
            <person name="Adams B.J."/>
            <person name="Sternberg P.W."/>
            <person name="Mortazavi A."/>
        </authorList>
    </citation>
    <scope>NUCLEOTIDE SEQUENCE [LARGE SCALE GENOMIC DNA]</scope>
    <source>
        <strain evidence="7 8">ALL</strain>
    </source>
</reference>
<comment type="caution">
    <text evidence="7">The sequence shown here is derived from an EMBL/GenBank/DDBJ whole genome shotgun (WGS) entry which is preliminary data.</text>
</comment>
<evidence type="ECO:0000313" key="7">
    <source>
        <dbReference type="EMBL" id="TKR67231.1"/>
    </source>
</evidence>
<evidence type="ECO:0000256" key="1">
    <source>
        <dbReference type="ARBA" id="ARBA00022723"/>
    </source>
</evidence>
<evidence type="ECO:0000313" key="8">
    <source>
        <dbReference type="Proteomes" id="UP000298663"/>
    </source>
</evidence>
<feature type="region of interest" description="Disordered" evidence="5">
    <location>
        <begin position="226"/>
        <end position="266"/>
    </location>
</feature>
<evidence type="ECO:0000256" key="4">
    <source>
        <dbReference type="PROSITE-ProRule" id="PRU00027"/>
    </source>
</evidence>
<dbReference type="InterPro" id="IPR003656">
    <property type="entry name" value="Znf_BED"/>
</dbReference>
<sequence length="348" mass="38992">MASLQGSLPNNSQSAPVTPSINQQANLFNLAQPGHPHLNPLNLQQQYFDQQKRQRRKRLRRHPVWQYFTDLEDKYVGCTMCPFRTASAFSTNMKMHLKAHHKEEHLKVMQLEWEQRVDEGVVNSNDGDEESGKQKRKRRTAEELQEMIEKCQKTINLEKQMQDQTRVLPQMLSAPPQPQMNLNGGFLSTSDQLAAMVGLGAEHHETLRQAPTYNEALQNLAHGSVKDENGIEDPSAPQSPGDFEGTDSVTDASSSPSGATDVSDDPGLQKLLQKRLWSALSQDNSGNVSVKHFVKRASADYALAKLSKKFNVAQIIGSDEFAELLRVFDKEYKIPSANELQEIVSDGI</sequence>
<dbReference type="EMBL" id="AZBU02000008">
    <property type="protein sequence ID" value="TKR67231.1"/>
    <property type="molecule type" value="Genomic_DNA"/>
</dbReference>
<dbReference type="OrthoDB" id="5873825at2759"/>
<gene>
    <name evidence="7" type="ORF">L596_023416</name>
</gene>
<dbReference type="InterPro" id="IPR036236">
    <property type="entry name" value="Znf_C2H2_sf"/>
</dbReference>
<evidence type="ECO:0000259" key="6">
    <source>
        <dbReference type="PROSITE" id="PS50808"/>
    </source>
</evidence>
<evidence type="ECO:0000256" key="3">
    <source>
        <dbReference type="ARBA" id="ARBA00022833"/>
    </source>
</evidence>
<reference evidence="7 8" key="2">
    <citation type="journal article" date="2019" name="G3 (Bethesda)">
        <title>Hybrid Assembly of the Genome of the Entomopathogenic Nematode Steinernema carpocapsae Identifies the X-Chromosome.</title>
        <authorList>
            <person name="Serra L."/>
            <person name="Macchietto M."/>
            <person name="Macias-Munoz A."/>
            <person name="McGill C.J."/>
            <person name="Rodriguez I.M."/>
            <person name="Rodriguez B."/>
            <person name="Murad R."/>
            <person name="Mortazavi A."/>
        </authorList>
    </citation>
    <scope>NUCLEOTIDE SEQUENCE [LARGE SCALE GENOMIC DNA]</scope>
    <source>
        <strain evidence="7 8">ALL</strain>
    </source>
</reference>
<dbReference type="AlphaFoldDB" id="A0A4U5MDM0"/>
<organism evidence="7 8">
    <name type="scientific">Steinernema carpocapsae</name>
    <name type="common">Entomopathogenic nematode</name>
    <dbReference type="NCBI Taxonomy" id="34508"/>
    <lineage>
        <taxon>Eukaryota</taxon>
        <taxon>Metazoa</taxon>
        <taxon>Ecdysozoa</taxon>
        <taxon>Nematoda</taxon>
        <taxon>Chromadorea</taxon>
        <taxon>Rhabditida</taxon>
        <taxon>Tylenchina</taxon>
        <taxon>Panagrolaimomorpha</taxon>
        <taxon>Strongyloidoidea</taxon>
        <taxon>Steinernematidae</taxon>
        <taxon>Steinernema</taxon>
    </lineage>
</organism>
<keyword evidence="8" id="KW-1185">Reference proteome</keyword>
<dbReference type="GO" id="GO:0003677">
    <property type="term" value="F:DNA binding"/>
    <property type="evidence" value="ECO:0007669"/>
    <property type="project" value="InterPro"/>
</dbReference>
<feature type="compositionally biased region" description="Polar residues" evidence="5">
    <location>
        <begin position="247"/>
        <end position="260"/>
    </location>
</feature>
<feature type="domain" description="BED-type" evidence="6">
    <location>
        <begin position="59"/>
        <end position="108"/>
    </location>
</feature>
<dbReference type="STRING" id="34508.A0A4U5MDM0"/>
<keyword evidence="1" id="KW-0479">Metal-binding</keyword>
<dbReference type="Proteomes" id="UP000298663">
    <property type="component" value="Unassembled WGS sequence"/>
</dbReference>
<proteinExistence type="predicted"/>
<keyword evidence="2 4" id="KW-0863">Zinc-finger</keyword>
<name>A0A4U5MDM0_STECR</name>
<evidence type="ECO:0000256" key="5">
    <source>
        <dbReference type="SAM" id="MobiDB-lite"/>
    </source>
</evidence>
<evidence type="ECO:0000256" key="2">
    <source>
        <dbReference type="ARBA" id="ARBA00022771"/>
    </source>
</evidence>
<dbReference type="SUPFAM" id="SSF57667">
    <property type="entry name" value="beta-beta-alpha zinc fingers"/>
    <property type="match status" value="1"/>
</dbReference>
<accession>A0A4U5MDM0</accession>